<feature type="transmembrane region" description="Helical" evidence="1">
    <location>
        <begin position="128"/>
        <end position="147"/>
    </location>
</feature>
<feature type="transmembrane region" description="Helical" evidence="1">
    <location>
        <begin position="159"/>
        <end position="181"/>
    </location>
</feature>
<feature type="transmembrane region" description="Helical" evidence="1">
    <location>
        <begin position="63"/>
        <end position="87"/>
    </location>
</feature>
<keyword evidence="1" id="KW-1133">Transmembrane helix</keyword>
<gene>
    <name evidence="2" type="ORF">ACFQY8_05650</name>
</gene>
<feature type="transmembrane region" description="Helical" evidence="1">
    <location>
        <begin position="251"/>
        <end position="269"/>
    </location>
</feature>
<keyword evidence="3" id="KW-1185">Reference proteome</keyword>
<feature type="transmembrane region" description="Helical" evidence="1">
    <location>
        <begin position="37"/>
        <end position="57"/>
    </location>
</feature>
<proteinExistence type="predicted"/>
<protein>
    <submittedName>
        <fullName evidence="2">ABC transporter permease</fullName>
    </submittedName>
</protein>
<feature type="transmembrane region" description="Helical" evidence="1">
    <location>
        <begin position="211"/>
        <end position="231"/>
    </location>
</feature>
<comment type="caution">
    <text evidence="2">The sequence shown here is derived from an EMBL/GenBank/DDBJ whole genome shotgun (WGS) entry which is preliminary data.</text>
</comment>
<dbReference type="Proteomes" id="UP001597036">
    <property type="component" value="Unassembled WGS sequence"/>
</dbReference>
<accession>A0ABW2Y4P5</accession>
<evidence type="ECO:0000313" key="3">
    <source>
        <dbReference type="Proteomes" id="UP001597036"/>
    </source>
</evidence>
<evidence type="ECO:0000313" key="2">
    <source>
        <dbReference type="EMBL" id="MFD0705225.1"/>
    </source>
</evidence>
<feature type="transmembrane region" description="Helical" evidence="1">
    <location>
        <begin position="187"/>
        <end position="204"/>
    </location>
</feature>
<dbReference type="EMBL" id="JBHTHQ010000021">
    <property type="protein sequence ID" value="MFD0705225.1"/>
    <property type="molecule type" value="Genomic_DNA"/>
</dbReference>
<evidence type="ECO:0000256" key="1">
    <source>
        <dbReference type="SAM" id="Phobius"/>
    </source>
</evidence>
<organism evidence="2 3">
    <name type="scientific">Alloscardovia venturai</name>
    <dbReference type="NCBI Taxonomy" id="1769421"/>
    <lineage>
        <taxon>Bacteria</taxon>
        <taxon>Bacillati</taxon>
        <taxon>Actinomycetota</taxon>
        <taxon>Actinomycetes</taxon>
        <taxon>Bifidobacteriales</taxon>
        <taxon>Bifidobacteriaceae</taxon>
        <taxon>Alloscardovia</taxon>
    </lineage>
</organism>
<name>A0ABW2Y4P5_9BIFI</name>
<feature type="transmembrane region" description="Helical" evidence="1">
    <location>
        <begin position="99"/>
        <end position="116"/>
    </location>
</feature>
<reference evidence="3" key="1">
    <citation type="journal article" date="2019" name="Int. J. Syst. Evol. Microbiol.">
        <title>The Global Catalogue of Microorganisms (GCM) 10K type strain sequencing project: providing services to taxonomists for standard genome sequencing and annotation.</title>
        <authorList>
            <consortium name="The Broad Institute Genomics Platform"/>
            <consortium name="The Broad Institute Genome Sequencing Center for Infectious Disease"/>
            <person name="Wu L."/>
            <person name="Ma J."/>
        </authorList>
    </citation>
    <scope>NUCLEOTIDE SEQUENCE [LARGE SCALE GENOMIC DNA]</scope>
    <source>
        <strain evidence="3">CCM 8604</strain>
    </source>
</reference>
<sequence>MAVEKHYVPQIRSGAINGEKRGKTPRVKGLSTKSLKIFVLILAFFSVAATTIFPHWLGTESMAALTISVLSEIISWGALPLAAWLIVQGFEKTRSRFRYTVLLAGLSLVTQIPYSLATTGHVLDFSSVNFACAGFITVCVLNVLARLDSARAVYKLTTAWYAVLTVLTWVIGAVWMLMMRVGVRQKIAPLGVVFLGFAAIFYYLKNKENTMMLSAAVLGALCMIAPGITVVALHFRNDELGYDKNNSVVKYMFYLAYPLILIVCVALAFV</sequence>
<keyword evidence="1" id="KW-0472">Membrane</keyword>
<keyword evidence="1" id="KW-0812">Transmembrane</keyword>
<dbReference type="RefSeq" id="WP_377938918.1">
    <property type="nucleotide sequence ID" value="NZ_JBHTHQ010000021.1"/>
</dbReference>